<feature type="region of interest" description="Disordered" evidence="1">
    <location>
        <begin position="472"/>
        <end position="504"/>
    </location>
</feature>
<accession>A0A0G4IFJ4</accession>
<feature type="compositionally biased region" description="Basic and acidic residues" evidence="1">
    <location>
        <begin position="566"/>
        <end position="575"/>
    </location>
</feature>
<dbReference type="AlphaFoldDB" id="A0A0G4IFJ4"/>
<reference evidence="3" key="1">
    <citation type="submission" date="2014-11" db="EMBL/GenBank/DDBJ databases">
        <authorList>
            <person name="Otto D Thomas"/>
            <person name="Naeem Raeece"/>
        </authorList>
    </citation>
    <scope>NUCLEOTIDE SEQUENCE</scope>
</reference>
<dbReference type="VEuPathDB" id="CryptoDB:Cvel_13931"/>
<sequence length="626" mass="69244">MPTVWLCGGLLWTIFLFIGITNAQETVSEENQNRTVEQPARWNVPQMHPHDFSQDMKDCICKIIQMTGEGGSSESVSKCKEATEDSFGMLLHELHLDDAKKKAFMDTQAWMESESFPLRRRRRLQSTALEAECPSNFTALYKGFGPGYASGPDVSALQASIQNTFLSSDLTQRSDSNAVGAFLITLWAADTAAVTLEYSCDLASEPNTEFICKGALGVAEVLVSSLETVRDQIEFHDGGIDSAEIQAGFVNSESLLDRMCALDEGIQALTSGVVMQIMAAHNVTRALISIQAEEVRGNITEKAEETREFVRSEHEKTREFVVERFKDLEEILNEEVAVTEFRLDQSDEQMRIARRLLLTPEKERPGYADPRNDCGAKKEDLEDFAARVNEAAQEDREFKDRLKGGAQTAERKLSEAPIEEQYREKREKWRYRRVPSQTELLRCPPPPSLAVRGNCTADPVLCGRDQTQFARPFAIPVPQRGTPNAKKQEKAEAQRSSDNQGGGLFGGFKLDFSSLDWIMKGGGLSGAAAPSEDHTDRKKGSSSPSDQMDLFGNLQKILPPDQQGTKGKEGLEGVFKEGSGMQMLDGRPLNMNEMNKEAPPLGLGPLDWVLKGLKGGATSASKLEDE</sequence>
<feature type="compositionally biased region" description="Basic and acidic residues" evidence="1">
    <location>
        <begin position="486"/>
        <end position="495"/>
    </location>
</feature>
<feature type="signal peptide" evidence="2">
    <location>
        <begin position="1"/>
        <end position="23"/>
    </location>
</feature>
<protein>
    <submittedName>
        <fullName evidence="3">Uncharacterized protein</fullName>
    </submittedName>
</protein>
<organism evidence="3">
    <name type="scientific">Chromera velia CCMP2878</name>
    <dbReference type="NCBI Taxonomy" id="1169474"/>
    <lineage>
        <taxon>Eukaryota</taxon>
        <taxon>Sar</taxon>
        <taxon>Alveolata</taxon>
        <taxon>Colpodellida</taxon>
        <taxon>Chromeraceae</taxon>
        <taxon>Chromera</taxon>
    </lineage>
</organism>
<feature type="region of interest" description="Disordered" evidence="1">
    <location>
        <begin position="524"/>
        <end position="605"/>
    </location>
</feature>
<evidence type="ECO:0000256" key="2">
    <source>
        <dbReference type="SAM" id="SignalP"/>
    </source>
</evidence>
<gene>
    <name evidence="3" type="ORF">Cvel_13931</name>
</gene>
<keyword evidence="2" id="KW-0732">Signal</keyword>
<name>A0A0G4IFJ4_9ALVE</name>
<proteinExistence type="predicted"/>
<feature type="chain" id="PRO_5005192542" evidence="2">
    <location>
        <begin position="24"/>
        <end position="626"/>
    </location>
</feature>
<evidence type="ECO:0000313" key="3">
    <source>
        <dbReference type="EMBL" id="CEM55913.1"/>
    </source>
</evidence>
<dbReference type="EMBL" id="CDMZ01005923">
    <property type="protein sequence ID" value="CEM55913.1"/>
    <property type="molecule type" value="Genomic_DNA"/>
</dbReference>
<evidence type="ECO:0000256" key="1">
    <source>
        <dbReference type="SAM" id="MobiDB-lite"/>
    </source>
</evidence>